<dbReference type="InterPro" id="IPR005490">
    <property type="entry name" value="LD_TPept_cat_dom"/>
</dbReference>
<evidence type="ECO:0000313" key="12">
    <source>
        <dbReference type="EMBL" id="TCT16322.1"/>
    </source>
</evidence>
<organism evidence="12 13">
    <name type="scientific">Natranaerovirga pectinivora</name>
    <dbReference type="NCBI Taxonomy" id="682400"/>
    <lineage>
        <taxon>Bacteria</taxon>
        <taxon>Bacillati</taxon>
        <taxon>Bacillota</taxon>
        <taxon>Clostridia</taxon>
        <taxon>Lachnospirales</taxon>
        <taxon>Natranaerovirgaceae</taxon>
        <taxon>Natranaerovirga</taxon>
    </lineage>
</organism>
<keyword evidence="4" id="KW-0808">Transferase</keyword>
<protein>
    <submittedName>
        <fullName evidence="12">Lipoprotein-anchoring transpeptidase ErfK/SrfK</fullName>
    </submittedName>
</protein>
<dbReference type="UniPathway" id="UPA00219"/>
<dbReference type="SMART" id="SM00257">
    <property type="entry name" value="LysM"/>
    <property type="match status" value="1"/>
</dbReference>
<evidence type="ECO:0000256" key="4">
    <source>
        <dbReference type="ARBA" id="ARBA00022679"/>
    </source>
</evidence>
<dbReference type="Gene3D" id="3.10.350.10">
    <property type="entry name" value="LysM domain"/>
    <property type="match status" value="1"/>
</dbReference>
<keyword evidence="6 9" id="KW-0133">Cell shape</keyword>
<keyword evidence="8 9" id="KW-0961">Cell wall biogenesis/degradation</keyword>
<dbReference type="AlphaFoldDB" id="A0A4R3MP69"/>
<keyword evidence="12" id="KW-0449">Lipoprotein</keyword>
<dbReference type="Pfam" id="PF01476">
    <property type="entry name" value="LysM"/>
    <property type="match status" value="1"/>
</dbReference>
<dbReference type="InterPro" id="IPR050979">
    <property type="entry name" value="LD-transpeptidase"/>
</dbReference>
<proteinExistence type="inferred from homology"/>
<feature type="active site" description="Proton donor/acceptor" evidence="9">
    <location>
        <position position="121"/>
    </location>
</feature>
<dbReference type="Proteomes" id="UP000294902">
    <property type="component" value="Unassembled WGS sequence"/>
</dbReference>
<dbReference type="GO" id="GO:0016757">
    <property type="term" value="F:glycosyltransferase activity"/>
    <property type="evidence" value="ECO:0007669"/>
    <property type="project" value="UniProtKB-KW"/>
</dbReference>
<dbReference type="EMBL" id="SMAL01000002">
    <property type="protein sequence ID" value="TCT16322.1"/>
    <property type="molecule type" value="Genomic_DNA"/>
</dbReference>
<dbReference type="CDD" id="cd16913">
    <property type="entry name" value="YkuD_like"/>
    <property type="match status" value="1"/>
</dbReference>
<evidence type="ECO:0000256" key="2">
    <source>
        <dbReference type="ARBA" id="ARBA00005992"/>
    </source>
</evidence>
<keyword evidence="13" id="KW-1185">Reference proteome</keyword>
<dbReference type="RefSeq" id="WP_165878474.1">
    <property type="nucleotide sequence ID" value="NZ_SMAL01000002.1"/>
</dbReference>
<dbReference type="InterPro" id="IPR038063">
    <property type="entry name" value="Transpep_catalytic_dom"/>
</dbReference>
<feature type="domain" description="LysM" evidence="10">
    <location>
        <begin position="1"/>
        <end position="45"/>
    </location>
</feature>
<feature type="domain" description="L,D-TPase catalytic" evidence="11">
    <location>
        <begin position="53"/>
        <end position="161"/>
    </location>
</feature>
<keyword evidence="7 9" id="KW-0573">Peptidoglycan synthesis</keyword>
<keyword evidence="3" id="KW-0328">Glycosyltransferase</keyword>
<evidence type="ECO:0000256" key="9">
    <source>
        <dbReference type="PROSITE-ProRule" id="PRU01373"/>
    </source>
</evidence>
<dbReference type="SUPFAM" id="SSF141523">
    <property type="entry name" value="L,D-transpeptidase catalytic domain-like"/>
    <property type="match status" value="1"/>
</dbReference>
<reference evidence="12 13" key="1">
    <citation type="submission" date="2019-03" db="EMBL/GenBank/DDBJ databases">
        <title>Genomic Encyclopedia of Type Strains, Phase IV (KMG-IV): sequencing the most valuable type-strain genomes for metagenomic binning, comparative biology and taxonomic classification.</title>
        <authorList>
            <person name="Goeker M."/>
        </authorList>
    </citation>
    <scope>NUCLEOTIDE SEQUENCE [LARGE SCALE GENOMIC DNA]</scope>
    <source>
        <strain evidence="12 13">DSM 24629</strain>
    </source>
</reference>
<dbReference type="GO" id="GO:0071555">
    <property type="term" value="P:cell wall organization"/>
    <property type="evidence" value="ECO:0007669"/>
    <property type="project" value="UniProtKB-UniRule"/>
</dbReference>
<comment type="similarity">
    <text evidence="2">Belongs to the YkuD family.</text>
</comment>
<evidence type="ECO:0000256" key="8">
    <source>
        <dbReference type="ARBA" id="ARBA00023316"/>
    </source>
</evidence>
<dbReference type="InterPro" id="IPR036779">
    <property type="entry name" value="LysM_dom_sf"/>
</dbReference>
<accession>A0A4R3MP69</accession>
<keyword evidence="5" id="KW-0378">Hydrolase</keyword>
<evidence type="ECO:0000313" key="13">
    <source>
        <dbReference type="Proteomes" id="UP000294902"/>
    </source>
</evidence>
<dbReference type="CDD" id="cd00118">
    <property type="entry name" value="LysM"/>
    <property type="match status" value="1"/>
</dbReference>
<dbReference type="GO" id="GO:0005576">
    <property type="term" value="C:extracellular region"/>
    <property type="evidence" value="ECO:0007669"/>
    <property type="project" value="TreeGrafter"/>
</dbReference>
<comment type="caution">
    <text evidence="12">The sequence shown here is derived from an EMBL/GenBank/DDBJ whole genome shotgun (WGS) entry which is preliminary data.</text>
</comment>
<dbReference type="PANTHER" id="PTHR30582">
    <property type="entry name" value="L,D-TRANSPEPTIDASE"/>
    <property type="match status" value="1"/>
</dbReference>
<evidence type="ECO:0000256" key="6">
    <source>
        <dbReference type="ARBA" id="ARBA00022960"/>
    </source>
</evidence>
<name>A0A4R3MP69_9FIRM</name>
<evidence type="ECO:0000259" key="11">
    <source>
        <dbReference type="PROSITE" id="PS52029"/>
    </source>
</evidence>
<dbReference type="InterPro" id="IPR018392">
    <property type="entry name" value="LysM"/>
</dbReference>
<evidence type="ECO:0000256" key="3">
    <source>
        <dbReference type="ARBA" id="ARBA00022676"/>
    </source>
</evidence>
<evidence type="ECO:0000256" key="5">
    <source>
        <dbReference type="ARBA" id="ARBA00022801"/>
    </source>
</evidence>
<dbReference type="PANTHER" id="PTHR30582:SF24">
    <property type="entry name" value="L,D-TRANSPEPTIDASE ERFK_SRFK-RELATED"/>
    <property type="match status" value="1"/>
</dbReference>
<feature type="active site" description="Nucleophile" evidence="9">
    <location>
        <position position="137"/>
    </location>
</feature>
<dbReference type="Gene3D" id="2.40.440.10">
    <property type="entry name" value="L,D-transpeptidase catalytic domain-like"/>
    <property type="match status" value="1"/>
</dbReference>
<dbReference type="GO" id="GO:0018104">
    <property type="term" value="P:peptidoglycan-protein cross-linking"/>
    <property type="evidence" value="ECO:0007669"/>
    <property type="project" value="TreeGrafter"/>
</dbReference>
<evidence type="ECO:0000256" key="7">
    <source>
        <dbReference type="ARBA" id="ARBA00022984"/>
    </source>
</evidence>
<comment type="pathway">
    <text evidence="1 9">Cell wall biogenesis; peptidoglycan biosynthesis.</text>
</comment>
<dbReference type="GO" id="GO:0071972">
    <property type="term" value="F:peptidoglycan L,D-transpeptidase activity"/>
    <property type="evidence" value="ECO:0007669"/>
    <property type="project" value="TreeGrafter"/>
</dbReference>
<sequence>MLYTVKPGDTLSKISSQFNVPLNAIIYANQITTPDRIRVGQQIILPDETNNPFSVLVDTKKNQLKLKVNNKEVKTYSVATGKPATPSPKGNWKIIKKGLWGGVFGGFFMEIDVPHGIYGIHGTDKPWSIGKSVSNGCIRMYSNQARELYYMLPIGTLVEII</sequence>
<dbReference type="Pfam" id="PF03734">
    <property type="entry name" value="YkuD"/>
    <property type="match status" value="1"/>
</dbReference>
<evidence type="ECO:0000259" key="10">
    <source>
        <dbReference type="PROSITE" id="PS51782"/>
    </source>
</evidence>
<dbReference type="PROSITE" id="PS52029">
    <property type="entry name" value="LD_TPASE"/>
    <property type="match status" value="1"/>
</dbReference>
<dbReference type="SUPFAM" id="SSF54106">
    <property type="entry name" value="LysM domain"/>
    <property type="match status" value="1"/>
</dbReference>
<dbReference type="GO" id="GO:0008360">
    <property type="term" value="P:regulation of cell shape"/>
    <property type="evidence" value="ECO:0007669"/>
    <property type="project" value="UniProtKB-UniRule"/>
</dbReference>
<evidence type="ECO:0000256" key="1">
    <source>
        <dbReference type="ARBA" id="ARBA00004752"/>
    </source>
</evidence>
<gene>
    <name evidence="12" type="ORF">EDC18_102339</name>
</gene>
<dbReference type="PROSITE" id="PS51782">
    <property type="entry name" value="LYSM"/>
    <property type="match status" value="1"/>
</dbReference>